<feature type="transmembrane region" description="Helical" evidence="8">
    <location>
        <begin position="74"/>
        <end position="93"/>
    </location>
</feature>
<keyword evidence="7 8" id="KW-0472">Membrane</keyword>
<dbReference type="AlphaFoldDB" id="A0A2S8G8Y7"/>
<evidence type="ECO:0000313" key="10">
    <source>
        <dbReference type="EMBL" id="PQO40915.1"/>
    </source>
</evidence>
<dbReference type="EMBL" id="PUIB01000007">
    <property type="protein sequence ID" value="PQO40915.1"/>
    <property type="molecule type" value="Genomic_DNA"/>
</dbReference>
<feature type="transmembrane region" description="Helical" evidence="8">
    <location>
        <begin position="12"/>
        <end position="33"/>
    </location>
</feature>
<evidence type="ECO:0000256" key="7">
    <source>
        <dbReference type="ARBA" id="ARBA00023136"/>
    </source>
</evidence>
<dbReference type="OrthoDB" id="282704at2"/>
<keyword evidence="6 8" id="KW-1133">Transmembrane helix</keyword>
<organism evidence="10 11">
    <name type="scientific">Blastopirellula marina</name>
    <dbReference type="NCBI Taxonomy" id="124"/>
    <lineage>
        <taxon>Bacteria</taxon>
        <taxon>Pseudomonadati</taxon>
        <taxon>Planctomycetota</taxon>
        <taxon>Planctomycetia</taxon>
        <taxon>Pirellulales</taxon>
        <taxon>Pirellulaceae</taxon>
        <taxon>Blastopirellula</taxon>
    </lineage>
</organism>
<feature type="transmembrane region" description="Helical" evidence="8">
    <location>
        <begin position="126"/>
        <end position="146"/>
    </location>
</feature>
<dbReference type="CDD" id="cd06261">
    <property type="entry name" value="TM_PBP2"/>
    <property type="match status" value="1"/>
</dbReference>
<keyword evidence="4" id="KW-0997">Cell inner membrane</keyword>
<evidence type="ECO:0000256" key="4">
    <source>
        <dbReference type="ARBA" id="ARBA00022519"/>
    </source>
</evidence>
<feature type="domain" description="ABC transmembrane type-1" evidence="9">
    <location>
        <begin position="328"/>
        <end position="525"/>
    </location>
</feature>
<feature type="transmembrane region" description="Helical" evidence="8">
    <location>
        <begin position="268"/>
        <end position="291"/>
    </location>
</feature>
<evidence type="ECO:0000256" key="5">
    <source>
        <dbReference type="ARBA" id="ARBA00022692"/>
    </source>
</evidence>
<feature type="transmembrane region" description="Helical" evidence="8">
    <location>
        <begin position="402"/>
        <end position="422"/>
    </location>
</feature>
<evidence type="ECO:0000256" key="3">
    <source>
        <dbReference type="ARBA" id="ARBA00022475"/>
    </source>
</evidence>
<proteinExistence type="predicted"/>
<comment type="caution">
    <text evidence="10">The sequence shown here is derived from an EMBL/GenBank/DDBJ whole genome shotgun (WGS) entry which is preliminary data.</text>
</comment>
<dbReference type="SUPFAM" id="SSF161098">
    <property type="entry name" value="MetI-like"/>
    <property type="match status" value="2"/>
</dbReference>
<dbReference type="PROSITE" id="PS50928">
    <property type="entry name" value="ABC_TM1"/>
    <property type="match status" value="1"/>
</dbReference>
<feature type="transmembrane region" description="Helical" evidence="8">
    <location>
        <begin position="504"/>
        <end position="525"/>
    </location>
</feature>
<dbReference type="RefSeq" id="WP_105352132.1">
    <property type="nucleotide sequence ID" value="NZ_PUIB01000007.1"/>
</dbReference>
<dbReference type="InterPro" id="IPR000515">
    <property type="entry name" value="MetI-like"/>
</dbReference>
<protein>
    <recommendedName>
        <fullName evidence="9">ABC transmembrane type-1 domain-containing protein</fullName>
    </recommendedName>
</protein>
<evidence type="ECO:0000313" key="11">
    <source>
        <dbReference type="Proteomes" id="UP000239388"/>
    </source>
</evidence>
<evidence type="ECO:0000256" key="8">
    <source>
        <dbReference type="SAM" id="Phobius"/>
    </source>
</evidence>
<evidence type="ECO:0000259" key="9">
    <source>
        <dbReference type="PROSITE" id="PS50928"/>
    </source>
</evidence>
<evidence type="ECO:0000256" key="2">
    <source>
        <dbReference type="ARBA" id="ARBA00022448"/>
    </source>
</evidence>
<feature type="transmembrane region" description="Helical" evidence="8">
    <location>
        <begin position="45"/>
        <end position="67"/>
    </location>
</feature>
<dbReference type="Gene3D" id="1.10.3720.10">
    <property type="entry name" value="MetI-like"/>
    <property type="match status" value="2"/>
</dbReference>
<comment type="subcellular location">
    <subcellularLocation>
        <location evidence="1">Cell inner membrane</location>
        <topology evidence="1">Multi-pass membrane protein</topology>
    </subcellularLocation>
</comment>
<gene>
    <name evidence="10" type="ORF">C5Y98_04875</name>
</gene>
<reference evidence="10 11" key="1">
    <citation type="submission" date="2018-02" db="EMBL/GenBank/DDBJ databases">
        <title>Comparative genomes isolates from brazilian mangrove.</title>
        <authorList>
            <person name="Araujo J.E."/>
            <person name="Taketani R.G."/>
            <person name="Silva M.C.P."/>
            <person name="Loureco M.V."/>
            <person name="Andreote F.D."/>
        </authorList>
    </citation>
    <scope>NUCLEOTIDE SEQUENCE [LARGE SCALE GENOMIC DNA]</scope>
    <source>
        <strain evidence="10 11">NAP PRIS-MGV</strain>
    </source>
</reference>
<feature type="transmembrane region" description="Helical" evidence="8">
    <location>
        <begin position="330"/>
        <end position="349"/>
    </location>
</feature>
<name>A0A2S8G8Y7_9BACT</name>
<dbReference type="Proteomes" id="UP000239388">
    <property type="component" value="Unassembled WGS sequence"/>
</dbReference>
<sequence length="538" mass="57740">MISDLASNRIHFVGIATVCLVLAVLAGLLLAFGDPLSISLTGSSLKFAIATVACTLPPAIVTALLLFRTNILGSGILQTCLVVWLFIPIYVHIAGWRNLFGPQGWLEIANPLEPSANLVDGWTGVIWLHSLAAFPWAVLLTGIAFGRGPASLEEDARLEASPLAVLLRVTLWRSWDAILVAAAWIVIAVFGEMSVASVCNVRTYAEVVFTGIPLGQSTSETGLTIAPGAIVIIGLVLLAAWLAESMRPREPETETRRPAPLPLGNQRWLWSLLVWLLFLAALGPPIVGLVYKVGITIDQVDGNFVRGWSLVKAIDLTLSSVVVYRPELTWTLAIGATVSLVTTIIALLLSDWATRGRVGAWLVTLFCALLFALPGPIVGLAIAWGTNRPWLAGLAPLVDRSIFAPVLAILTITLPIVTFYYWHAFASQRQLHEMAAIDGSSWWRTWTRIVLPGNLSTIAAGALMAFVLACNDVAASVLVLPAGIDTISRRIFGLLHFGGEDNVAGILLMNLLAVAVLATLLRVLAGRARRSDFSDSLP</sequence>
<accession>A0A2S8G8Y7</accession>
<feature type="transmembrane region" description="Helical" evidence="8">
    <location>
        <begin position="181"/>
        <end position="201"/>
    </location>
</feature>
<feature type="transmembrane region" description="Helical" evidence="8">
    <location>
        <begin position="222"/>
        <end position="243"/>
    </location>
</feature>
<dbReference type="GO" id="GO:0055085">
    <property type="term" value="P:transmembrane transport"/>
    <property type="evidence" value="ECO:0007669"/>
    <property type="project" value="InterPro"/>
</dbReference>
<dbReference type="InterPro" id="IPR035906">
    <property type="entry name" value="MetI-like_sf"/>
</dbReference>
<evidence type="ECO:0000256" key="1">
    <source>
        <dbReference type="ARBA" id="ARBA00004429"/>
    </source>
</evidence>
<dbReference type="PANTHER" id="PTHR43357">
    <property type="entry name" value="INNER MEMBRANE ABC TRANSPORTER PERMEASE PROTEIN YDCV"/>
    <property type="match status" value="1"/>
</dbReference>
<feature type="transmembrane region" description="Helical" evidence="8">
    <location>
        <begin position="361"/>
        <end position="382"/>
    </location>
</feature>
<keyword evidence="3" id="KW-1003">Cell membrane</keyword>
<dbReference type="GO" id="GO:0005886">
    <property type="term" value="C:plasma membrane"/>
    <property type="evidence" value="ECO:0007669"/>
    <property type="project" value="UniProtKB-SubCell"/>
</dbReference>
<keyword evidence="5 8" id="KW-0812">Transmembrane</keyword>
<dbReference type="PANTHER" id="PTHR43357:SF3">
    <property type="entry name" value="FE(3+)-TRANSPORT SYSTEM PERMEASE PROTEIN FBPB 2"/>
    <property type="match status" value="1"/>
</dbReference>
<keyword evidence="2" id="KW-0813">Transport</keyword>
<evidence type="ECO:0000256" key="6">
    <source>
        <dbReference type="ARBA" id="ARBA00022989"/>
    </source>
</evidence>